<reference evidence="5" key="1">
    <citation type="submission" date="2022-11" db="UniProtKB">
        <authorList>
            <consortium name="WormBaseParasite"/>
        </authorList>
    </citation>
    <scope>IDENTIFICATION</scope>
</reference>
<dbReference type="Proteomes" id="UP000887581">
    <property type="component" value="Unplaced"/>
</dbReference>
<sequence>METRKNQTAHDNSFSNNNLRRTVKLLFVLLLPVIVFVSLPYKELNKTISGNILDETQCSKTCRIRFVQSTPENVSFTTLNSSYSTYTVWNSLISNSKKELILAAYKTSLRGEHVLNYDYSQLYSNQVNVLNVISSIILCQGSKIHDAVLQAGLKRKVLIRMIENYPPKDKGDNEDGISFAKLGIINRRTLNLENSLGGGKMHTKFIISDSEHFYLGSANLDWRSLNQKLELGVIVENCSCLAKDLLNIFEKYWEVAGSKYKSGDVEHLPKYPESDQSTVVYNRQRPLTVSSAHVEVYMAASPRSLNGSGREWDLLAILNAIENARKFLYIEVMDYFPMFVYHSPRRYWPTIDNSLRRAILRGVQVKILTAAIHFPEYSLRFLSSLEVLNKINYSSIEVKIFKVPTDVDMQHIMVRERRMHTKFLVTDTVAIIGTSNWSGDYFDGGTTGVAFILNQTKVPLEKRCFVEDLRHIFISHWSSDYTHDVRDYERDCLQTKTGSYCEAEKDLSLLEL</sequence>
<accession>A0A915PSX2</accession>
<dbReference type="SMART" id="SM00155">
    <property type="entry name" value="PLDc"/>
    <property type="match status" value="2"/>
</dbReference>
<dbReference type="Gene3D" id="3.30.870.10">
    <property type="entry name" value="Endonuclease Chain A"/>
    <property type="match status" value="2"/>
</dbReference>
<evidence type="ECO:0000256" key="2">
    <source>
        <dbReference type="SAM" id="Phobius"/>
    </source>
</evidence>
<feature type="domain" description="PLD phosphodiesterase" evidence="3">
    <location>
        <begin position="415"/>
        <end position="441"/>
    </location>
</feature>
<dbReference type="Pfam" id="PF13918">
    <property type="entry name" value="PLDc_3"/>
    <property type="match status" value="1"/>
</dbReference>
<dbReference type="PANTHER" id="PTHR10185:SF25">
    <property type="entry name" value="PLD PHOSPHODIESTERASE DOMAIN-CONTAINING PROTEIN"/>
    <property type="match status" value="1"/>
</dbReference>
<feature type="transmembrane region" description="Helical" evidence="2">
    <location>
        <begin position="21"/>
        <end position="41"/>
    </location>
</feature>
<dbReference type="CDD" id="cd09106">
    <property type="entry name" value="PLDc_vPLD3_4_5_like_1"/>
    <property type="match status" value="1"/>
</dbReference>
<dbReference type="CDD" id="cd09107">
    <property type="entry name" value="PLDc_vPLD3_4_5_like_2"/>
    <property type="match status" value="1"/>
</dbReference>
<keyword evidence="2" id="KW-0472">Membrane</keyword>
<dbReference type="PANTHER" id="PTHR10185">
    <property type="entry name" value="PHOSPHOLIPASE D - RELATED"/>
    <property type="match status" value="1"/>
</dbReference>
<evidence type="ECO:0000313" key="5">
    <source>
        <dbReference type="WBParaSite" id="sdigi.contig291.g7127.t1"/>
    </source>
</evidence>
<keyword evidence="4" id="KW-1185">Reference proteome</keyword>
<organism evidence="4 5">
    <name type="scientific">Setaria digitata</name>
    <dbReference type="NCBI Taxonomy" id="48799"/>
    <lineage>
        <taxon>Eukaryota</taxon>
        <taxon>Metazoa</taxon>
        <taxon>Ecdysozoa</taxon>
        <taxon>Nematoda</taxon>
        <taxon>Chromadorea</taxon>
        <taxon>Rhabditida</taxon>
        <taxon>Spirurina</taxon>
        <taxon>Spiruromorpha</taxon>
        <taxon>Filarioidea</taxon>
        <taxon>Setariidae</taxon>
        <taxon>Setaria</taxon>
    </lineage>
</organism>
<dbReference type="InterPro" id="IPR001736">
    <property type="entry name" value="PLipase_D/transphosphatidylase"/>
</dbReference>
<dbReference type="InterPro" id="IPR050874">
    <property type="entry name" value="Diverse_PLD-related"/>
</dbReference>
<dbReference type="GO" id="GO:0003824">
    <property type="term" value="F:catalytic activity"/>
    <property type="evidence" value="ECO:0007669"/>
    <property type="project" value="InterPro"/>
</dbReference>
<dbReference type="PROSITE" id="PS50035">
    <property type="entry name" value="PLD"/>
    <property type="match status" value="2"/>
</dbReference>
<feature type="domain" description="PLD phosphodiesterase" evidence="3">
    <location>
        <begin position="197"/>
        <end position="224"/>
    </location>
</feature>
<protein>
    <submittedName>
        <fullName evidence="5">PLD phosphodiesterase domain-containing protein</fullName>
    </submittedName>
</protein>
<evidence type="ECO:0000259" key="3">
    <source>
        <dbReference type="PROSITE" id="PS50035"/>
    </source>
</evidence>
<comment type="similarity">
    <text evidence="1">Belongs to the phospholipase D family.</text>
</comment>
<name>A0A915PSX2_9BILA</name>
<dbReference type="SUPFAM" id="SSF56024">
    <property type="entry name" value="Phospholipase D/nuclease"/>
    <property type="match status" value="2"/>
</dbReference>
<evidence type="ECO:0000256" key="1">
    <source>
        <dbReference type="ARBA" id="ARBA00008664"/>
    </source>
</evidence>
<proteinExistence type="inferred from homology"/>
<keyword evidence="2" id="KW-0812">Transmembrane</keyword>
<dbReference type="InterPro" id="IPR032803">
    <property type="entry name" value="PLDc_3"/>
</dbReference>
<dbReference type="WBParaSite" id="sdigi.contig291.g7127.t1">
    <property type="protein sequence ID" value="sdigi.contig291.g7127.t1"/>
    <property type="gene ID" value="sdigi.contig291.g7127"/>
</dbReference>
<dbReference type="AlphaFoldDB" id="A0A915PSX2"/>
<keyword evidence="2" id="KW-1133">Transmembrane helix</keyword>
<evidence type="ECO:0000313" key="4">
    <source>
        <dbReference type="Proteomes" id="UP000887581"/>
    </source>
</evidence>